<dbReference type="AlphaFoldDB" id="A0A285P863"/>
<dbReference type="RefSeq" id="WP_097009899.1">
    <property type="nucleotide sequence ID" value="NZ_OBEJ01000005.1"/>
</dbReference>
<accession>A0A285P863</accession>
<protein>
    <submittedName>
        <fullName evidence="1">Uncharacterized protein</fullName>
    </submittedName>
</protein>
<reference evidence="1 2" key="1">
    <citation type="submission" date="2017-09" db="EMBL/GenBank/DDBJ databases">
        <authorList>
            <person name="Ehlers B."/>
            <person name="Leendertz F.H."/>
        </authorList>
    </citation>
    <scope>NUCLEOTIDE SEQUENCE [LARGE SCALE GENOMIC DNA]</scope>
    <source>
        <strain evidence="1 2">DSM 27208</strain>
    </source>
</reference>
<dbReference type="Pfam" id="PF23367">
    <property type="entry name" value="DUF7091"/>
    <property type="match status" value="1"/>
</dbReference>
<gene>
    <name evidence="1" type="ORF">SAMN06269185_3008</name>
</gene>
<organism evidence="1 2">
    <name type="scientific">Natronoarchaeum philippinense</name>
    <dbReference type="NCBI Taxonomy" id="558529"/>
    <lineage>
        <taxon>Archaea</taxon>
        <taxon>Methanobacteriati</taxon>
        <taxon>Methanobacteriota</taxon>
        <taxon>Stenosarchaea group</taxon>
        <taxon>Halobacteria</taxon>
        <taxon>Halobacteriales</taxon>
        <taxon>Natronoarchaeaceae</taxon>
    </lineage>
</organism>
<proteinExistence type="predicted"/>
<sequence>MSVVGVADRDRVRRFVSRTLRGAGRQLEEARQAYQEGRTTASLPRDEDGKARIVCRRYAERRSVGLDDHGRPECFDPDHPDCRGCAEDVRDGVVETW</sequence>
<dbReference type="InterPro" id="IPR055517">
    <property type="entry name" value="DUF7091"/>
</dbReference>
<evidence type="ECO:0000313" key="2">
    <source>
        <dbReference type="Proteomes" id="UP000219453"/>
    </source>
</evidence>
<evidence type="ECO:0000313" key="1">
    <source>
        <dbReference type="EMBL" id="SNZ17393.1"/>
    </source>
</evidence>
<name>A0A285P863_NATPI</name>
<dbReference type="EMBL" id="OBEJ01000005">
    <property type="protein sequence ID" value="SNZ17393.1"/>
    <property type="molecule type" value="Genomic_DNA"/>
</dbReference>
<dbReference type="Proteomes" id="UP000219453">
    <property type="component" value="Unassembled WGS sequence"/>
</dbReference>
<keyword evidence="2" id="KW-1185">Reference proteome</keyword>